<dbReference type="AlphaFoldDB" id="A0A4S3JHN7"/>
<dbReference type="GO" id="GO:0004497">
    <property type="term" value="F:monooxygenase activity"/>
    <property type="evidence" value="ECO:0007669"/>
    <property type="project" value="UniProtKB-KW"/>
</dbReference>
<dbReference type="SUPFAM" id="SSF51905">
    <property type="entry name" value="FAD/NAD(P)-binding domain"/>
    <property type="match status" value="1"/>
</dbReference>
<keyword evidence="5" id="KW-1185">Reference proteome</keyword>
<gene>
    <name evidence="4" type="ORF">EYZ11_005784</name>
</gene>
<dbReference type="PANTHER" id="PTHR13789">
    <property type="entry name" value="MONOOXYGENASE"/>
    <property type="match status" value="1"/>
</dbReference>
<comment type="caution">
    <text evidence="4">The sequence shown here is derived from an EMBL/GenBank/DDBJ whole genome shotgun (WGS) entry which is preliminary data.</text>
</comment>
<evidence type="ECO:0000313" key="5">
    <source>
        <dbReference type="Proteomes" id="UP000308092"/>
    </source>
</evidence>
<organism evidence="4 5">
    <name type="scientific">Aspergillus tanneri</name>
    <dbReference type="NCBI Taxonomy" id="1220188"/>
    <lineage>
        <taxon>Eukaryota</taxon>
        <taxon>Fungi</taxon>
        <taxon>Dikarya</taxon>
        <taxon>Ascomycota</taxon>
        <taxon>Pezizomycotina</taxon>
        <taxon>Eurotiomycetes</taxon>
        <taxon>Eurotiomycetidae</taxon>
        <taxon>Eurotiales</taxon>
        <taxon>Aspergillaceae</taxon>
        <taxon>Aspergillus</taxon>
        <taxon>Aspergillus subgen. Circumdati</taxon>
    </lineage>
</organism>
<proteinExistence type="inferred from homology"/>
<protein>
    <submittedName>
        <fullName evidence="4">Uncharacterized protein</fullName>
    </submittedName>
</protein>
<name>A0A4S3JHN7_9EURO</name>
<dbReference type="STRING" id="1220188.A0A4S3JHN7"/>
<comment type="similarity">
    <text evidence="1">Belongs to the paxM FAD-dependent monooxygenase family.</text>
</comment>
<evidence type="ECO:0000256" key="3">
    <source>
        <dbReference type="ARBA" id="ARBA00023033"/>
    </source>
</evidence>
<evidence type="ECO:0000313" key="4">
    <source>
        <dbReference type="EMBL" id="THC94745.1"/>
    </source>
</evidence>
<accession>A0A4S3JHN7</accession>
<dbReference type="InterPro" id="IPR036188">
    <property type="entry name" value="FAD/NAD-bd_sf"/>
</dbReference>
<evidence type="ECO:0000256" key="2">
    <source>
        <dbReference type="ARBA" id="ARBA00023002"/>
    </source>
</evidence>
<reference evidence="4 5" key="1">
    <citation type="submission" date="2019-03" db="EMBL/GenBank/DDBJ databases">
        <title>The genome sequence of a newly discovered highly antifungal drug resistant Aspergillus species, Aspergillus tanneri NIH 1004.</title>
        <authorList>
            <person name="Mounaud S."/>
            <person name="Singh I."/>
            <person name="Joardar V."/>
            <person name="Pakala S."/>
            <person name="Pakala S."/>
            <person name="Venepally P."/>
            <person name="Hoover J."/>
            <person name="Nierman W."/>
            <person name="Chung J."/>
            <person name="Losada L."/>
        </authorList>
    </citation>
    <scope>NUCLEOTIDE SEQUENCE [LARGE SCALE GENOMIC DNA]</scope>
    <source>
        <strain evidence="4 5">NIH1004</strain>
    </source>
</reference>
<dbReference type="PANTHER" id="PTHR13789:SF311">
    <property type="entry name" value="HYDROXYLASE, PUTATIVE (AFU_ORTHOLOGUE AFUA_5G10180)-RELATED"/>
    <property type="match status" value="1"/>
</dbReference>
<dbReference type="InterPro" id="IPR050493">
    <property type="entry name" value="FAD-dep_Monooxygenase_BioMet"/>
</dbReference>
<dbReference type="Gene3D" id="3.50.50.60">
    <property type="entry name" value="FAD/NAD(P)-binding domain"/>
    <property type="match status" value="1"/>
</dbReference>
<dbReference type="EMBL" id="SOSA01000191">
    <property type="protein sequence ID" value="THC94745.1"/>
    <property type="molecule type" value="Genomic_DNA"/>
</dbReference>
<sequence length="165" mass="17779">MMRQLAHTASVVGDNDRKAWQCTKGKLSAHWFMKELNTSRCSATLKAAYHRQSVGGDQGDSTSSTGAVAVLGDTCDPSPPYQAQGAAMAVEDGATLGILLGKFSRAHPNQKATGTQISDLFGFYEILRKKRTTVNVEGSIENQVLYHMEDGPGEDARDKAFANVN</sequence>
<keyword evidence="3" id="KW-0503">Monooxygenase</keyword>
<dbReference type="Proteomes" id="UP000308092">
    <property type="component" value="Unassembled WGS sequence"/>
</dbReference>
<keyword evidence="2" id="KW-0560">Oxidoreductase</keyword>
<dbReference type="VEuPathDB" id="FungiDB:EYZ11_005784"/>
<evidence type="ECO:0000256" key="1">
    <source>
        <dbReference type="ARBA" id="ARBA00007992"/>
    </source>
</evidence>